<name>A0A7J7LFW8_9MAGN</name>
<dbReference type="EMBL" id="JACGCM010002312">
    <property type="protein sequence ID" value="KAF6141546.1"/>
    <property type="molecule type" value="Genomic_DNA"/>
</dbReference>
<sequence>MYAIIMPYVCNFQGNGVMASSAVINRGPRTCLRNYHFFTSVDIRRERKTPYFVCCSPFRRVSEHSGGCLEYWKLGHGFGRYIFGRISSNHCKNK</sequence>
<comment type="caution">
    <text evidence="1">The sequence shown here is derived from an EMBL/GenBank/DDBJ whole genome shotgun (WGS) entry which is preliminary data.</text>
</comment>
<evidence type="ECO:0000313" key="2">
    <source>
        <dbReference type="Proteomes" id="UP000541444"/>
    </source>
</evidence>
<proteinExistence type="predicted"/>
<keyword evidence="2" id="KW-1185">Reference proteome</keyword>
<accession>A0A7J7LFW8</accession>
<dbReference type="Proteomes" id="UP000541444">
    <property type="component" value="Unassembled WGS sequence"/>
</dbReference>
<reference evidence="1 2" key="1">
    <citation type="journal article" date="2020" name="IScience">
        <title>Genome Sequencing of the Endangered Kingdonia uniflora (Circaeasteraceae, Ranunculales) Reveals Potential Mechanisms of Evolutionary Specialization.</title>
        <authorList>
            <person name="Sun Y."/>
            <person name="Deng T."/>
            <person name="Zhang A."/>
            <person name="Moore M.J."/>
            <person name="Landis J.B."/>
            <person name="Lin N."/>
            <person name="Zhang H."/>
            <person name="Zhang X."/>
            <person name="Huang J."/>
            <person name="Zhang X."/>
            <person name="Sun H."/>
            <person name="Wang H."/>
        </authorList>
    </citation>
    <scope>NUCLEOTIDE SEQUENCE [LARGE SCALE GENOMIC DNA]</scope>
    <source>
        <strain evidence="1">TB1705</strain>
        <tissue evidence="1">Leaf</tissue>
    </source>
</reference>
<gene>
    <name evidence="1" type="ORF">GIB67_005314</name>
</gene>
<organism evidence="1 2">
    <name type="scientific">Kingdonia uniflora</name>
    <dbReference type="NCBI Taxonomy" id="39325"/>
    <lineage>
        <taxon>Eukaryota</taxon>
        <taxon>Viridiplantae</taxon>
        <taxon>Streptophyta</taxon>
        <taxon>Embryophyta</taxon>
        <taxon>Tracheophyta</taxon>
        <taxon>Spermatophyta</taxon>
        <taxon>Magnoliopsida</taxon>
        <taxon>Ranunculales</taxon>
        <taxon>Circaeasteraceae</taxon>
        <taxon>Kingdonia</taxon>
    </lineage>
</organism>
<dbReference type="AlphaFoldDB" id="A0A7J7LFW8"/>
<evidence type="ECO:0000313" key="1">
    <source>
        <dbReference type="EMBL" id="KAF6141546.1"/>
    </source>
</evidence>
<protein>
    <submittedName>
        <fullName evidence="1">Uncharacterized protein</fullName>
    </submittedName>
</protein>